<reference evidence="1" key="2">
    <citation type="submission" date="2018-07" db="EMBL/GenBank/DDBJ databases">
        <authorList>
            <person name="Mckenzie S.K."/>
            <person name="Kronauer D.J.C."/>
        </authorList>
    </citation>
    <scope>NUCLEOTIDE SEQUENCE</scope>
    <source>
        <strain evidence="1">Clonal line C1</strain>
    </source>
</reference>
<dbReference type="AlphaFoldDB" id="A0A3L8DW10"/>
<dbReference type="OrthoDB" id="7553900at2759"/>
<reference evidence="1" key="1">
    <citation type="journal article" date="2018" name="Genome Res.">
        <title>The genomic architecture and molecular evolution of ant odorant receptors.</title>
        <authorList>
            <person name="McKenzie S.K."/>
            <person name="Kronauer D.J.C."/>
        </authorList>
    </citation>
    <scope>NUCLEOTIDE SEQUENCE [LARGE SCALE GENOMIC DNA]</scope>
    <source>
        <strain evidence="1">Clonal line C1</strain>
    </source>
</reference>
<dbReference type="Proteomes" id="UP000279307">
    <property type="component" value="Chromosome 3"/>
</dbReference>
<organism evidence="1">
    <name type="scientific">Ooceraea biroi</name>
    <name type="common">Clonal raider ant</name>
    <name type="synonym">Cerapachys biroi</name>
    <dbReference type="NCBI Taxonomy" id="2015173"/>
    <lineage>
        <taxon>Eukaryota</taxon>
        <taxon>Metazoa</taxon>
        <taxon>Ecdysozoa</taxon>
        <taxon>Arthropoda</taxon>
        <taxon>Hexapoda</taxon>
        <taxon>Insecta</taxon>
        <taxon>Pterygota</taxon>
        <taxon>Neoptera</taxon>
        <taxon>Endopterygota</taxon>
        <taxon>Hymenoptera</taxon>
        <taxon>Apocrita</taxon>
        <taxon>Aculeata</taxon>
        <taxon>Formicoidea</taxon>
        <taxon>Formicidae</taxon>
        <taxon>Dorylinae</taxon>
        <taxon>Ooceraea</taxon>
    </lineage>
</organism>
<proteinExistence type="predicted"/>
<accession>A0A3L8DW10</accession>
<sequence>MEQTEKKSELTNARIYCYKFKSEGLIADRPPAEISVVSVPMGEELYKNMLDVLADNKIIIDEDTAFKTINEDKKYKECTENVENIAYNKLNKDKKYNKEKHGCSRLKSMKQLKQWTNTVKRGGTKLDKWRQMKMETFERVTEARKSSQQVTTRTIQEWAMSAASPFLSKTFVFYASKGWAKRFKLKYKVQTKSNDQSDDQSDE</sequence>
<name>A0A3L8DW10_OOCBI</name>
<protein>
    <recommendedName>
        <fullName evidence="2">HTH CENPB-type domain-containing protein</fullName>
    </recommendedName>
</protein>
<evidence type="ECO:0008006" key="2">
    <source>
        <dbReference type="Google" id="ProtNLM"/>
    </source>
</evidence>
<dbReference type="EMBL" id="QOIP01000003">
    <property type="protein sequence ID" value="RLU24502.1"/>
    <property type="molecule type" value="Genomic_DNA"/>
</dbReference>
<evidence type="ECO:0000313" key="1">
    <source>
        <dbReference type="EMBL" id="RLU24502.1"/>
    </source>
</evidence>
<gene>
    <name evidence="1" type="ORF">DMN91_002591</name>
</gene>
<comment type="caution">
    <text evidence="1">The sequence shown here is derived from an EMBL/GenBank/DDBJ whole genome shotgun (WGS) entry which is preliminary data.</text>
</comment>